<evidence type="ECO:0000313" key="3">
    <source>
        <dbReference type="Proteomes" id="UP001610335"/>
    </source>
</evidence>
<protein>
    <submittedName>
        <fullName evidence="2">Uncharacterized protein</fullName>
    </submittedName>
</protein>
<name>A0ABR4H3T2_9EURO</name>
<feature type="region of interest" description="Disordered" evidence="1">
    <location>
        <begin position="58"/>
        <end position="96"/>
    </location>
</feature>
<organism evidence="2 3">
    <name type="scientific">Aspergillus cavernicola</name>
    <dbReference type="NCBI Taxonomy" id="176166"/>
    <lineage>
        <taxon>Eukaryota</taxon>
        <taxon>Fungi</taxon>
        <taxon>Dikarya</taxon>
        <taxon>Ascomycota</taxon>
        <taxon>Pezizomycotina</taxon>
        <taxon>Eurotiomycetes</taxon>
        <taxon>Eurotiomycetidae</taxon>
        <taxon>Eurotiales</taxon>
        <taxon>Aspergillaceae</taxon>
        <taxon>Aspergillus</taxon>
        <taxon>Aspergillus subgen. Nidulantes</taxon>
    </lineage>
</organism>
<feature type="region of interest" description="Disordered" evidence="1">
    <location>
        <begin position="28"/>
        <end position="47"/>
    </location>
</feature>
<feature type="region of interest" description="Disordered" evidence="1">
    <location>
        <begin position="191"/>
        <end position="216"/>
    </location>
</feature>
<sequence>MTPADDRLLMFLSPPGPSIICFQAPPVKKIPDKQTPGVSEGLAKDNQITEDAVLEYRTGQHIFENRPQSTDPSTVSASSSGKKKGQPTSPSIDQIASVPDPLFQSTEDDLVPNKLSITVLSASGTDSKCHQRTVQPPFSPSSYHHAACSSFVLQNILAVSPEKSPIQGTFPLNQPVNYFPEFEDLPETQHRFDPSETRFNPAGHSGSPPKKPRSLSAAFPDDIHAGNIGHVHCNTSAAPGDPEELIPANYSQDFTAPFAMLCKPTGFKSSTTPRNPFRQ</sequence>
<dbReference type="Proteomes" id="UP001610335">
    <property type="component" value="Unassembled WGS sequence"/>
</dbReference>
<reference evidence="2 3" key="1">
    <citation type="submission" date="2024-07" db="EMBL/GenBank/DDBJ databases">
        <title>Section-level genome sequencing and comparative genomics of Aspergillus sections Usti and Cavernicolus.</title>
        <authorList>
            <consortium name="Lawrence Berkeley National Laboratory"/>
            <person name="Nybo J.L."/>
            <person name="Vesth T.C."/>
            <person name="Theobald S."/>
            <person name="Frisvad J.C."/>
            <person name="Larsen T.O."/>
            <person name="Kjaerboelling I."/>
            <person name="Rothschild-Mancinelli K."/>
            <person name="Lyhne E.K."/>
            <person name="Kogle M.E."/>
            <person name="Barry K."/>
            <person name="Clum A."/>
            <person name="Na H."/>
            <person name="Ledsgaard L."/>
            <person name="Lin J."/>
            <person name="Lipzen A."/>
            <person name="Kuo A."/>
            <person name="Riley R."/>
            <person name="Mondo S."/>
            <person name="LaButti K."/>
            <person name="Haridas S."/>
            <person name="Pangalinan J."/>
            <person name="Salamov A.A."/>
            <person name="Simmons B.A."/>
            <person name="Magnuson J.K."/>
            <person name="Chen J."/>
            <person name="Drula E."/>
            <person name="Henrissat B."/>
            <person name="Wiebenga A."/>
            <person name="Lubbers R.J."/>
            <person name="Gomes A.C."/>
            <person name="Makela M.R."/>
            <person name="Stajich J."/>
            <person name="Grigoriev I.V."/>
            <person name="Mortensen U.H."/>
            <person name="De vries R.P."/>
            <person name="Baker S.E."/>
            <person name="Andersen M.R."/>
        </authorList>
    </citation>
    <scope>NUCLEOTIDE SEQUENCE [LARGE SCALE GENOMIC DNA]</scope>
    <source>
        <strain evidence="2 3">CBS 600.67</strain>
    </source>
</reference>
<feature type="compositionally biased region" description="Low complexity" evidence="1">
    <location>
        <begin position="69"/>
        <end position="80"/>
    </location>
</feature>
<accession>A0ABR4H3T2</accession>
<keyword evidence="3" id="KW-1185">Reference proteome</keyword>
<dbReference type="EMBL" id="JBFXLS010000396">
    <property type="protein sequence ID" value="KAL2810112.1"/>
    <property type="molecule type" value="Genomic_DNA"/>
</dbReference>
<comment type="caution">
    <text evidence="2">The sequence shown here is derived from an EMBL/GenBank/DDBJ whole genome shotgun (WGS) entry which is preliminary data.</text>
</comment>
<evidence type="ECO:0000256" key="1">
    <source>
        <dbReference type="SAM" id="MobiDB-lite"/>
    </source>
</evidence>
<evidence type="ECO:0000313" key="2">
    <source>
        <dbReference type="EMBL" id="KAL2810112.1"/>
    </source>
</evidence>
<gene>
    <name evidence="2" type="ORF">BDW59DRAFT_168176</name>
</gene>
<proteinExistence type="predicted"/>